<dbReference type="Pfam" id="PF04977">
    <property type="entry name" value="DivIC"/>
    <property type="match status" value="1"/>
</dbReference>
<dbReference type="OrthoDB" id="9815382at2"/>
<dbReference type="AlphaFoldDB" id="A0A2K2FGQ5"/>
<accession>A0A2K2FGQ5</accession>
<feature type="coiled-coil region" evidence="1">
    <location>
        <begin position="26"/>
        <end position="67"/>
    </location>
</feature>
<name>A0A2K2FGQ5_9CLOT</name>
<comment type="caution">
    <text evidence="2">The sequence shown here is derived from an EMBL/GenBank/DDBJ whole genome shotgun (WGS) entry which is preliminary data.</text>
</comment>
<evidence type="ECO:0000313" key="3">
    <source>
        <dbReference type="Proteomes" id="UP000236151"/>
    </source>
</evidence>
<dbReference type="PANTHER" id="PTHR40027:SF1">
    <property type="entry name" value="CELL DIVISION PROTEIN DIVIC"/>
    <property type="match status" value="1"/>
</dbReference>
<reference evidence="3" key="1">
    <citation type="submission" date="2017-06" db="EMBL/GenBank/DDBJ databases">
        <title>Investigating the central metabolism of Clostridium thermosuccinogenes.</title>
        <authorList>
            <person name="Koendjbiharie J.G."/>
            <person name="Van Kranenburg R."/>
            <person name="Vriesendorp B."/>
        </authorList>
    </citation>
    <scope>NUCLEOTIDE SEQUENCE [LARGE SCALE GENOMIC DNA]</scope>
    <source>
        <strain evidence="3">DSM 5806</strain>
    </source>
</reference>
<evidence type="ECO:0000256" key="1">
    <source>
        <dbReference type="SAM" id="Coils"/>
    </source>
</evidence>
<sequence length="93" mass="10803">MNKRKKKSALGTFAVLGFLVYFAYTMVTQQSMINAKNKELASLQQKINSVKSENDELRKKKEMLDTDEYYEKVAREKLGMVKPGEKVFFDINK</sequence>
<dbReference type="InterPro" id="IPR039076">
    <property type="entry name" value="DivIC"/>
</dbReference>
<dbReference type="RefSeq" id="WP_103082027.1">
    <property type="nucleotide sequence ID" value="NZ_CP021850.1"/>
</dbReference>
<keyword evidence="3" id="KW-1185">Reference proteome</keyword>
<protein>
    <recommendedName>
        <fullName evidence="4">Septum formation initiator</fullName>
    </recommendedName>
</protein>
<dbReference type="Proteomes" id="UP000236151">
    <property type="component" value="Unassembled WGS sequence"/>
</dbReference>
<dbReference type="GO" id="GO:0051301">
    <property type="term" value="P:cell division"/>
    <property type="evidence" value="ECO:0007669"/>
    <property type="project" value="InterPro"/>
</dbReference>
<dbReference type="EMBL" id="NIOJ01000032">
    <property type="protein sequence ID" value="PNT97953.1"/>
    <property type="molecule type" value="Genomic_DNA"/>
</dbReference>
<dbReference type="PANTHER" id="PTHR40027">
    <property type="entry name" value="CELL DIVISION PROTEIN DIVIC"/>
    <property type="match status" value="1"/>
</dbReference>
<keyword evidence="1" id="KW-0175">Coiled coil</keyword>
<gene>
    <name evidence="2" type="ORF">CDQ84_12275</name>
</gene>
<evidence type="ECO:0000313" key="2">
    <source>
        <dbReference type="EMBL" id="PNT97953.1"/>
    </source>
</evidence>
<proteinExistence type="predicted"/>
<dbReference type="InterPro" id="IPR007060">
    <property type="entry name" value="FtsL/DivIC"/>
</dbReference>
<organism evidence="2 3">
    <name type="scientific">Clostridium thermosuccinogenes</name>
    <dbReference type="NCBI Taxonomy" id="84032"/>
    <lineage>
        <taxon>Bacteria</taxon>
        <taxon>Bacillati</taxon>
        <taxon>Bacillota</taxon>
        <taxon>Clostridia</taxon>
        <taxon>Eubacteriales</taxon>
        <taxon>Clostridiaceae</taxon>
        <taxon>Clostridium</taxon>
    </lineage>
</organism>
<evidence type="ECO:0008006" key="4">
    <source>
        <dbReference type="Google" id="ProtNLM"/>
    </source>
</evidence>